<name>Q2LVQ0_SYNAS</name>
<dbReference type="AlphaFoldDB" id="Q2LVQ0"/>
<dbReference type="DNASU" id="3884297"/>
<dbReference type="KEGG" id="sat:SYN_00810"/>
<dbReference type="SUPFAM" id="SSF141371">
    <property type="entry name" value="PilZ domain-like"/>
    <property type="match status" value="1"/>
</dbReference>
<dbReference type="GO" id="GO:0035438">
    <property type="term" value="F:cyclic-di-GMP binding"/>
    <property type="evidence" value="ECO:0007669"/>
    <property type="project" value="InterPro"/>
</dbReference>
<proteinExistence type="predicted"/>
<dbReference type="Gene3D" id="2.40.10.220">
    <property type="entry name" value="predicted glycosyltransferase like domains"/>
    <property type="match status" value="1"/>
</dbReference>
<keyword evidence="3" id="KW-1185">Reference proteome</keyword>
<dbReference type="InParanoid" id="Q2LVQ0"/>
<dbReference type="eggNOG" id="COG2199">
    <property type="taxonomic scope" value="Bacteria"/>
</dbReference>
<dbReference type="HOGENOM" id="CLU_136655_0_0_7"/>
<evidence type="ECO:0000313" key="3">
    <source>
        <dbReference type="Proteomes" id="UP000001933"/>
    </source>
</evidence>
<dbReference type="SMR" id="Q2LVQ0"/>
<gene>
    <name evidence="2" type="ORF">SYN_00810</name>
</gene>
<dbReference type="Pfam" id="PF07238">
    <property type="entry name" value="PilZ"/>
    <property type="match status" value="1"/>
</dbReference>
<evidence type="ECO:0000313" key="2">
    <source>
        <dbReference type="EMBL" id="ABC78161.1"/>
    </source>
</evidence>
<dbReference type="EMBL" id="CP000252">
    <property type="protein sequence ID" value="ABC78161.1"/>
    <property type="molecule type" value="Genomic_DNA"/>
</dbReference>
<accession>Q2LVQ0</accession>
<sequence>MPAKTLYCATLASLNGLSDNRNATGISFIFQGGAVEEMQKVLVNEKGMAWITCEKCSHTSGIDVSRLSDRAPFIRYKCVKCDAEFDVACEFRKSYRKEVHLNGVFIQQQPREDYAGRIEILDISKTGVRFKTRVKFDFKPGYLLKLSFSLDDAKKTNINQTVEVKWVNGQLVGGEFRNQDHWTSQQLGFYFMS</sequence>
<protein>
    <submittedName>
        <fullName evidence="2">Hypothetical cytosolic protein</fullName>
    </submittedName>
</protein>
<reference evidence="2 3" key="1">
    <citation type="journal article" date="2007" name="Proc. Natl. Acad. Sci. U.S.A.">
        <title>The genome of Syntrophus aciditrophicus: life at the thermodynamic limit of microbial growth.</title>
        <authorList>
            <person name="McInerney M.J."/>
            <person name="Rohlin L."/>
            <person name="Mouttaki H."/>
            <person name="Kim U."/>
            <person name="Krupp R.S."/>
            <person name="Rios-Hernandez L."/>
            <person name="Sieber J."/>
            <person name="Struchtemeyer C.G."/>
            <person name="Bhattacharyya A."/>
            <person name="Campbell J.W."/>
            <person name="Gunsalus R.P."/>
        </authorList>
    </citation>
    <scope>NUCLEOTIDE SEQUENCE [LARGE SCALE GENOMIC DNA]</scope>
    <source>
        <strain evidence="2 3">SB</strain>
    </source>
</reference>
<dbReference type="InterPro" id="IPR009875">
    <property type="entry name" value="PilZ_domain"/>
</dbReference>
<dbReference type="STRING" id="56780.SYN_00810"/>
<dbReference type="Proteomes" id="UP000001933">
    <property type="component" value="Chromosome"/>
</dbReference>
<feature type="domain" description="PilZ" evidence="1">
    <location>
        <begin position="92"/>
        <end position="185"/>
    </location>
</feature>
<evidence type="ECO:0000259" key="1">
    <source>
        <dbReference type="Pfam" id="PF07238"/>
    </source>
</evidence>
<organism evidence="2 3">
    <name type="scientific">Syntrophus aciditrophicus (strain SB)</name>
    <dbReference type="NCBI Taxonomy" id="56780"/>
    <lineage>
        <taxon>Bacteria</taxon>
        <taxon>Pseudomonadati</taxon>
        <taxon>Thermodesulfobacteriota</taxon>
        <taxon>Syntrophia</taxon>
        <taxon>Syntrophales</taxon>
        <taxon>Syntrophaceae</taxon>
        <taxon>Syntrophus</taxon>
    </lineage>
</organism>